<keyword evidence="10" id="KW-1133">Transmembrane helix</keyword>
<comment type="subcellular location">
    <subcellularLocation>
        <location evidence="2">Cell membrane</location>
        <topology evidence="2">Multi-pass membrane protein</topology>
    </subcellularLocation>
</comment>
<dbReference type="PANTHER" id="PTHR44936">
    <property type="entry name" value="SENSOR PROTEIN CREC"/>
    <property type="match status" value="1"/>
</dbReference>
<proteinExistence type="predicted"/>
<dbReference type="Proteomes" id="UP000237889">
    <property type="component" value="Chromosome"/>
</dbReference>
<gene>
    <name evidence="13" type="ORF">C6569_19050</name>
</gene>
<keyword evidence="7" id="KW-0547">Nucleotide-binding</keyword>
<evidence type="ECO:0000256" key="1">
    <source>
        <dbReference type="ARBA" id="ARBA00000085"/>
    </source>
</evidence>
<evidence type="ECO:0000313" key="13">
    <source>
        <dbReference type="EMBL" id="AVO46982.1"/>
    </source>
</evidence>
<accession>A0A2S0NFP7</accession>
<evidence type="ECO:0000256" key="8">
    <source>
        <dbReference type="ARBA" id="ARBA00022777"/>
    </source>
</evidence>
<feature type="domain" description="Histidine kinase" evidence="11">
    <location>
        <begin position="243"/>
        <end position="444"/>
    </location>
</feature>
<evidence type="ECO:0000259" key="11">
    <source>
        <dbReference type="PROSITE" id="PS50109"/>
    </source>
</evidence>
<feature type="transmembrane region" description="Helical" evidence="10">
    <location>
        <begin position="158"/>
        <end position="183"/>
    </location>
</feature>
<dbReference type="GO" id="GO:0005886">
    <property type="term" value="C:plasma membrane"/>
    <property type="evidence" value="ECO:0007669"/>
    <property type="project" value="UniProtKB-SubCell"/>
</dbReference>
<keyword evidence="10" id="KW-0812">Transmembrane</keyword>
<comment type="catalytic activity">
    <reaction evidence="1">
        <text>ATP + protein L-histidine = ADP + protein N-phospho-L-histidine.</text>
        <dbReference type="EC" id="2.7.13.3"/>
    </reaction>
</comment>
<dbReference type="PRINTS" id="PR00344">
    <property type="entry name" value="BCTRLSENSOR"/>
</dbReference>
<keyword evidence="6" id="KW-0808">Transferase</keyword>
<dbReference type="RefSeq" id="WP_106750352.1">
    <property type="nucleotide sequence ID" value="NZ_CP027668.1"/>
</dbReference>
<dbReference type="CDD" id="cd06225">
    <property type="entry name" value="HAMP"/>
    <property type="match status" value="1"/>
</dbReference>
<dbReference type="InterPro" id="IPR004358">
    <property type="entry name" value="Sig_transdc_His_kin-like_C"/>
</dbReference>
<evidence type="ECO:0000256" key="10">
    <source>
        <dbReference type="SAM" id="Phobius"/>
    </source>
</evidence>
<evidence type="ECO:0000256" key="3">
    <source>
        <dbReference type="ARBA" id="ARBA00012438"/>
    </source>
</evidence>
<keyword evidence="9" id="KW-0067">ATP-binding</keyword>
<dbReference type="Gene3D" id="1.10.287.130">
    <property type="match status" value="1"/>
</dbReference>
<evidence type="ECO:0000256" key="6">
    <source>
        <dbReference type="ARBA" id="ARBA00022679"/>
    </source>
</evidence>
<dbReference type="GO" id="GO:0000155">
    <property type="term" value="F:phosphorelay sensor kinase activity"/>
    <property type="evidence" value="ECO:0007669"/>
    <property type="project" value="InterPro"/>
</dbReference>
<reference evidence="13 14" key="1">
    <citation type="submission" date="2018-03" db="EMBL/GenBank/DDBJ databases">
        <title>Genome sequencing of Phreatobacter sp.</title>
        <authorList>
            <person name="Kim S.-J."/>
            <person name="Heo J."/>
            <person name="Kwon S.-W."/>
        </authorList>
    </citation>
    <scope>NUCLEOTIDE SEQUENCE [LARGE SCALE GENOMIC DNA]</scope>
    <source>
        <strain evidence="13 14">S-12</strain>
    </source>
</reference>
<dbReference type="SMART" id="SM00304">
    <property type="entry name" value="HAMP"/>
    <property type="match status" value="1"/>
</dbReference>
<evidence type="ECO:0000313" key="14">
    <source>
        <dbReference type="Proteomes" id="UP000237889"/>
    </source>
</evidence>
<dbReference type="InterPro" id="IPR005467">
    <property type="entry name" value="His_kinase_dom"/>
</dbReference>
<dbReference type="Pfam" id="PF00672">
    <property type="entry name" value="HAMP"/>
    <property type="match status" value="1"/>
</dbReference>
<dbReference type="SMART" id="SM00387">
    <property type="entry name" value="HATPase_c"/>
    <property type="match status" value="1"/>
</dbReference>
<evidence type="ECO:0000256" key="9">
    <source>
        <dbReference type="ARBA" id="ARBA00022840"/>
    </source>
</evidence>
<dbReference type="InterPro" id="IPR036097">
    <property type="entry name" value="HisK_dim/P_sf"/>
</dbReference>
<evidence type="ECO:0000256" key="2">
    <source>
        <dbReference type="ARBA" id="ARBA00004651"/>
    </source>
</evidence>
<dbReference type="Pfam" id="PF02518">
    <property type="entry name" value="HATPase_c"/>
    <property type="match status" value="1"/>
</dbReference>
<dbReference type="EMBL" id="CP027668">
    <property type="protein sequence ID" value="AVO46982.1"/>
    <property type="molecule type" value="Genomic_DNA"/>
</dbReference>
<dbReference type="SUPFAM" id="SSF47384">
    <property type="entry name" value="Homodimeric domain of signal transducing histidine kinase"/>
    <property type="match status" value="1"/>
</dbReference>
<dbReference type="InterPro" id="IPR050980">
    <property type="entry name" value="2C_sensor_his_kinase"/>
</dbReference>
<protein>
    <recommendedName>
        <fullName evidence="3">histidine kinase</fullName>
        <ecNumber evidence="3">2.7.13.3</ecNumber>
    </recommendedName>
</protein>
<dbReference type="PANTHER" id="PTHR44936:SF10">
    <property type="entry name" value="SENSOR PROTEIN RSTB"/>
    <property type="match status" value="1"/>
</dbReference>
<dbReference type="Gene3D" id="3.30.565.10">
    <property type="entry name" value="Histidine kinase-like ATPase, C-terminal domain"/>
    <property type="match status" value="1"/>
</dbReference>
<evidence type="ECO:0000256" key="5">
    <source>
        <dbReference type="ARBA" id="ARBA00022553"/>
    </source>
</evidence>
<name>A0A2S0NFP7_9HYPH</name>
<dbReference type="AlphaFoldDB" id="A0A2S0NFP7"/>
<dbReference type="EC" id="2.7.13.3" evidence="3"/>
<keyword evidence="14" id="KW-1185">Reference proteome</keyword>
<organism evidence="13 14">
    <name type="scientific">Phreatobacter cathodiphilus</name>
    <dbReference type="NCBI Taxonomy" id="1868589"/>
    <lineage>
        <taxon>Bacteria</taxon>
        <taxon>Pseudomonadati</taxon>
        <taxon>Pseudomonadota</taxon>
        <taxon>Alphaproteobacteria</taxon>
        <taxon>Hyphomicrobiales</taxon>
        <taxon>Phreatobacteraceae</taxon>
        <taxon>Phreatobacter</taxon>
    </lineage>
</organism>
<dbReference type="OrthoDB" id="8673316at2"/>
<dbReference type="InterPro" id="IPR036890">
    <property type="entry name" value="HATPase_C_sf"/>
</dbReference>
<evidence type="ECO:0000256" key="7">
    <source>
        <dbReference type="ARBA" id="ARBA00022741"/>
    </source>
</evidence>
<feature type="domain" description="HAMP" evidence="12">
    <location>
        <begin position="183"/>
        <end position="235"/>
    </location>
</feature>
<dbReference type="CDD" id="cd00082">
    <property type="entry name" value="HisKA"/>
    <property type="match status" value="1"/>
</dbReference>
<dbReference type="InterPro" id="IPR003594">
    <property type="entry name" value="HATPase_dom"/>
</dbReference>
<dbReference type="PROSITE" id="PS50109">
    <property type="entry name" value="HIS_KIN"/>
    <property type="match status" value="1"/>
</dbReference>
<dbReference type="GO" id="GO:0005524">
    <property type="term" value="F:ATP binding"/>
    <property type="evidence" value="ECO:0007669"/>
    <property type="project" value="UniProtKB-KW"/>
</dbReference>
<dbReference type="InterPro" id="IPR003661">
    <property type="entry name" value="HisK_dim/P_dom"/>
</dbReference>
<keyword evidence="4" id="KW-1003">Cell membrane</keyword>
<keyword evidence="8 13" id="KW-0418">Kinase</keyword>
<dbReference type="SUPFAM" id="SSF55874">
    <property type="entry name" value="ATPase domain of HSP90 chaperone/DNA topoisomerase II/histidine kinase"/>
    <property type="match status" value="1"/>
</dbReference>
<dbReference type="InterPro" id="IPR003660">
    <property type="entry name" value="HAMP_dom"/>
</dbReference>
<keyword evidence="5" id="KW-0597">Phosphoprotein</keyword>
<dbReference type="KEGG" id="phr:C6569_19050"/>
<feature type="transmembrane region" description="Helical" evidence="10">
    <location>
        <begin position="6"/>
        <end position="29"/>
    </location>
</feature>
<keyword evidence="10" id="KW-0472">Membrane</keyword>
<dbReference type="PROSITE" id="PS50885">
    <property type="entry name" value="HAMP"/>
    <property type="match status" value="1"/>
</dbReference>
<evidence type="ECO:0000259" key="12">
    <source>
        <dbReference type="PROSITE" id="PS50885"/>
    </source>
</evidence>
<sequence>MFRLGFAARILFVLAASLVAFQLVALAVINMTAPEDVDSRFPLPAQVAAIVTLIETSPQFRDTIERAVEGPDTQITITSEAPRPETVLSPQATAILQRFEPALAGRQVSIVAHDQNLRPWARIGARWFYGLRPFSIAVLLNDGDHLLVRGRGRVPRRLFGLPVGIAAGWLGFVIAAAGLMLVWREVRPVGELVTAAESFAATVKPQKVTPRGAPDLRRLAGAFNAMQERIASLVQSRSFMFGAMSHDLRTVAARLRLRIEALPPAPARDAALADLGSMEALLENTMELARPVPPARDVALVDLVALVGEECQSLTSAGRTVHFEVETGDDVTVAGDALALRRAVINLLSNALRYAPHAWVRIATQDGWATLIVDDDGPGIPPADRERVFEPFLRLETSRNRESGGAGLGLAIVRKVADDLGGSVRVGDAPTGGARLEFTVPLTRDADRTA</sequence>
<evidence type="ECO:0000256" key="4">
    <source>
        <dbReference type="ARBA" id="ARBA00022475"/>
    </source>
</evidence>